<reference evidence="2 3" key="1">
    <citation type="submission" date="2014-04" db="EMBL/GenBank/DDBJ databases">
        <authorList>
            <consortium name="DOE Joint Genome Institute"/>
            <person name="Kuo A."/>
            <person name="Zuccaro A."/>
            <person name="Kohler A."/>
            <person name="Nagy L.G."/>
            <person name="Floudas D."/>
            <person name="Copeland A."/>
            <person name="Barry K.W."/>
            <person name="Cichocki N."/>
            <person name="Veneault-Fourrey C."/>
            <person name="LaButti K."/>
            <person name="Lindquist E.A."/>
            <person name="Lipzen A."/>
            <person name="Lundell T."/>
            <person name="Morin E."/>
            <person name="Murat C."/>
            <person name="Sun H."/>
            <person name="Tunlid A."/>
            <person name="Henrissat B."/>
            <person name="Grigoriev I.V."/>
            <person name="Hibbett D.S."/>
            <person name="Martin F."/>
            <person name="Nordberg H.P."/>
            <person name="Cantor M.N."/>
            <person name="Hua S.X."/>
        </authorList>
    </citation>
    <scope>NUCLEOTIDE SEQUENCE [LARGE SCALE GENOMIC DNA]</scope>
    <source>
        <strain evidence="2 3">MAFF 305830</strain>
    </source>
</reference>
<feature type="region of interest" description="Disordered" evidence="1">
    <location>
        <begin position="1"/>
        <end position="20"/>
    </location>
</feature>
<dbReference type="OrthoDB" id="2139939at2759"/>
<dbReference type="STRING" id="933852.A0A0C3BHX2"/>
<feature type="compositionally biased region" description="Basic and acidic residues" evidence="1">
    <location>
        <begin position="146"/>
        <end position="161"/>
    </location>
</feature>
<proteinExistence type="predicted"/>
<dbReference type="HOGENOM" id="CLU_061245_1_0_1"/>
<accession>A0A0C3BHX2</accession>
<protein>
    <submittedName>
        <fullName evidence="2">Uncharacterized protein</fullName>
    </submittedName>
</protein>
<evidence type="ECO:0000313" key="3">
    <source>
        <dbReference type="Proteomes" id="UP000054097"/>
    </source>
</evidence>
<dbReference type="AlphaFoldDB" id="A0A0C3BHX2"/>
<feature type="compositionally biased region" description="Basic and acidic residues" evidence="1">
    <location>
        <begin position="169"/>
        <end position="210"/>
    </location>
</feature>
<feature type="compositionally biased region" description="Basic and acidic residues" evidence="1">
    <location>
        <begin position="100"/>
        <end position="117"/>
    </location>
</feature>
<sequence length="280" mass="32712">MPSDRRGRSRSNSSERLPRGVEEISEKDFFLKNDEFQRWLKEEKDKYFTELSGDKARSYFRKFVKSWNKGRLSSKYYQGAVQETASSSTSYKWAFASSDRVSEKEIRGARDAVRDATSRSMPSSDRPVQGPSLPGSSAAAQSASDKQWERETLEEKQERERRASRKRARMDEEDRIEDAIGPREVGRERLQENKRARRENDRSFREKDNEPDIDADSLMGGDSFQARLAQRDAAKKRFEEKRNHDRESREQANRERVDALKQKDKATMEMFKALAKERFG</sequence>
<feature type="compositionally biased region" description="Basic and acidic residues" evidence="1">
    <location>
        <begin position="229"/>
        <end position="264"/>
    </location>
</feature>
<feature type="region of interest" description="Disordered" evidence="1">
    <location>
        <begin position="96"/>
        <end position="264"/>
    </location>
</feature>
<name>A0A0C3BHX2_SERVB</name>
<gene>
    <name evidence="2" type="ORF">M408DRAFT_317970</name>
</gene>
<organism evidence="2 3">
    <name type="scientific">Serendipita vermifera MAFF 305830</name>
    <dbReference type="NCBI Taxonomy" id="933852"/>
    <lineage>
        <taxon>Eukaryota</taxon>
        <taxon>Fungi</taxon>
        <taxon>Dikarya</taxon>
        <taxon>Basidiomycota</taxon>
        <taxon>Agaricomycotina</taxon>
        <taxon>Agaricomycetes</taxon>
        <taxon>Sebacinales</taxon>
        <taxon>Serendipitaceae</taxon>
        <taxon>Serendipita</taxon>
    </lineage>
</organism>
<dbReference type="InterPro" id="IPR044688">
    <property type="entry name" value="SCI-1-like"/>
</dbReference>
<evidence type="ECO:0000256" key="1">
    <source>
        <dbReference type="SAM" id="MobiDB-lite"/>
    </source>
</evidence>
<reference evidence="3" key="2">
    <citation type="submission" date="2015-01" db="EMBL/GenBank/DDBJ databases">
        <title>Evolutionary Origins and Diversification of the Mycorrhizal Mutualists.</title>
        <authorList>
            <consortium name="DOE Joint Genome Institute"/>
            <consortium name="Mycorrhizal Genomics Consortium"/>
            <person name="Kohler A."/>
            <person name="Kuo A."/>
            <person name="Nagy L.G."/>
            <person name="Floudas D."/>
            <person name="Copeland A."/>
            <person name="Barry K.W."/>
            <person name="Cichocki N."/>
            <person name="Veneault-Fourrey C."/>
            <person name="LaButti K."/>
            <person name="Lindquist E.A."/>
            <person name="Lipzen A."/>
            <person name="Lundell T."/>
            <person name="Morin E."/>
            <person name="Murat C."/>
            <person name="Riley R."/>
            <person name="Ohm R."/>
            <person name="Sun H."/>
            <person name="Tunlid A."/>
            <person name="Henrissat B."/>
            <person name="Grigoriev I.V."/>
            <person name="Hibbett D.S."/>
            <person name="Martin F."/>
        </authorList>
    </citation>
    <scope>NUCLEOTIDE SEQUENCE [LARGE SCALE GENOMIC DNA]</scope>
    <source>
        <strain evidence="3">MAFF 305830</strain>
    </source>
</reference>
<dbReference type="EMBL" id="KN824281">
    <property type="protein sequence ID" value="KIM31699.1"/>
    <property type="molecule type" value="Genomic_DNA"/>
</dbReference>
<evidence type="ECO:0000313" key="2">
    <source>
        <dbReference type="EMBL" id="KIM31699.1"/>
    </source>
</evidence>
<dbReference type="PANTHER" id="PTHR34117:SF1">
    <property type="entry name" value="STYLE CELL-CYCLE INHIBITOR 1"/>
    <property type="match status" value="1"/>
</dbReference>
<dbReference type="PANTHER" id="PTHR34117">
    <property type="entry name" value="STYLE CELL-CYCLE INHIBITOR 1"/>
    <property type="match status" value="1"/>
</dbReference>
<keyword evidence="3" id="KW-1185">Reference proteome</keyword>
<dbReference type="Proteomes" id="UP000054097">
    <property type="component" value="Unassembled WGS sequence"/>
</dbReference>